<keyword evidence="2" id="KW-0812">Transmembrane</keyword>
<dbReference type="EMBL" id="JAJAQI010000017">
    <property type="protein sequence ID" value="MCB4822652.1"/>
    <property type="molecule type" value="Genomic_DNA"/>
</dbReference>
<dbReference type="Proteomes" id="UP001139311">
    <property type="component" value="Unassembled WGS sequence"/>
</dbReference>
<feature type="region of interest" description="Disordered" evidence="1">
    <location>
        <begin position="1"/>
        <end position="23"/>
    </location>
</feature>
<sequence>MSHSAHGIGSTRTAGAGPVLRRPGPERLPAGRLLAMTLIAFLLASPMVTLMVAWP</sequence>
<accession>A0A9X1LBM2</accession>
<dbReference type="RefSeq" id="WP_226608698.1">
    <property type="nucleotide sequence ID" value="NZ_JAJAQI010000017.1"/>
</dbReference>
<protein>
    <submittedName>
        <fullName evidence="3">Uncharacterized protein</fullName>
    </submittedName>
</protein>
<evidence type="ECO:0000313" key="3">
    <source>
        <dbReference type="EMBL" id="MCB4822652.1"/>
    </source>
</evidence>
<proteinExistence type="predicted"/>
<keyword evidence="2" id="KW-1133">Transmembrane helix</keyword>
<keyword evidence="4" id="KW-1185">Reference proteome</keyword>
<reference evidence="3" key="1">
    <citation type="submission" date="2021-10" db="EMBL/GenBank/DDBJ databases">
        <title>Roseicella aerolatum sp. nov., isolated from aerosols of e-waste dismantling site.</title>
        <authorList>
            <person name="Qin T."/>
        </authorList>
    </citation>
    <scope>NUCLEOTIDE SEQUENCE</scope>
    <source>
        <strain evidence="3">GB24</strain>
    </source>
</reference>
<evidence type="ECO:0000256" key="2">
    <source>
        <dbReference type="SAM" id="Phobius"/>
    </source>
</evidence>
<evidence type="ECO:0000256" key="1">
    <source>
        <dbReference type="SAM" id="MobiDB-lite"/>
    </source>
</evidence>
<organism evidence="3 4">
    <name type="scientific">Roseicella aerolata</name>
    <dbReference type="NCBI Taxonomy" id="2883479"/>
    <lineage>
        <taxon>Bacteria</taxon>
        <taxon>Pseudomonadati</taxon>
        <taxon>Pseudomonadota</taxon>
        <taxon>Alphaproteobacteria</taxon>
        <taxon>Acetobacterales</taxon>
        <taxon>Roseomonadaceae</taxon>
        <taxon>Roseicella</taxon>
    </lineage>
</organism>
<dbReference type="AlphaFoldDB" id="A0A9X1LBM2"/>
<gene>
    <name evidence="3" type="ORF">LHA35_12995</name>
</gene>
<keyword evidence="2" id="KW-0472">Membrane</keyword>
<comment type="caution">
    <text evidence="3">The sequence shown here is derived from an EMBL/GenBank/DDBJ whole genome shotgun (WGS) entry which is preliminary data.</text>
</comment>
<evidence type="ECO:0000313" key="4">
    <source>
        <dbReference type="Proteomes" id="UP001139311"/>
    </source>
</evidence>
<name>A0A9X1LBM2_9PROT</name>
<feature type="transmembrane region" description="Helical" evidence="2">
    <location>
        <begin position="33"/>
        <end position="54"/>
    </location>
</feature>